<sequence>MQARPTDTLPAILPGTLAEVAVRPGDADYDAARTTFAGTGSPGVVLRPRTAAEVADALRFATDHGLPVAVRGGGHHALNFANVDDGAVLDLVHLDAVEHLGDGRVRVGAGATWGHAADALAVHGLAVTSGDTRSVGVGGLTQAGGIGWMLRRFGLTIDSVLAAEVVTAAGDVVQASATEHPDLFWGLRGGAGNFGVVTAFELQAQPVTTIRFGTIRFPADDVPRLVHAWAAAMRSAPDALTTVLTLMPAFGPGPAVAMLTVADCGDDPTALDELRALGTPLADDVTERPYASVLEEPRVPQGIVPVGSGTFVRQVDDGLVSAIADAYARGGRVVGLRSLGGAFGRVPADATAFAHRDAEALVVSAAFLPVGATADQVAGAQAVWRTIADQGSGAYAGFLGTASETDLAALWPEPTRRRLAEVKRAWDPENVFRRNFNVAP</sequence>
<dbReference type="InterPro" id="IPR016169">
    <property type="entry name" value="FAD-bd_PCMH_sub2"/>
</dbReference>
<dbReference type="PROSITE" id="PS00862">
    <property type="entry name" value="OX2_COVAL_FAD"/>
    <property type="match status" value="1"/>
</dbReference>
<reference evidence="7 8" key="1">
    <citation type="submission" date="2023-06" db="EMBL/GenBank/DDBJ databases">
        <title>Cellulomonas sp. MW4 Whole genome sequence.</title>
        <authorList>
            <person name="Park S."/>
        </authorList>
    </citation>
    <scope>NUCLEOTIDE SEQUENCE [LARGE SCALE GENOMIC DNA]</scope>
    <source>
        <strain evidence="7 8">MW4</strain>
    </source>
</reference>
<keyword evidence="8" id="KW-1185">Reference proteome</keyword>
<evidence type="ECO:0000256" key="3">
    <source>
        <dbReference type="ARBA" id="ARBA00022630"/>
    </source>
</evidence>
<accession>A0ABT7SFA6</accession>
<proteinExistence type="inferred from homology"/>
<evidence type="ECO:0000256" key="4">
    <source>
        <dbReference type="ARBA" id="ARBA00022827"/>
    </source>
</evidence>
<comment type="similarity">
    <text evidence="2">Belongs to the oxygen-dependent FAD-linked oxidoreductase family.</text>
</comment>
<dbReference type="Pfam" id="PF08031">
    <property type="entry name" value="BBE"/>
    <property type="match status" value="1"/>
</dbReference>
<name>A0ABT7SFA6_9CELL</name>
<dbReference type="InterPro" id="IPR016167">
    <property type="entry name" value="FAD-bd_PCMH_sub1"/>
</dbReference>
<evidence type="ECO:0000313" key="8">
    <source>
        <dbReference type="Proteomes" id="UP001529338"/>
    </source>
</evidence>
<keyword evidence="5" id="KW-0560">Oxidoreductase</keyword>
<gene>
    <name evidence="7" type="ORF">QRT04_08015</name>
</gene>
<dbReference type="Pfam" id="PF01565">
    <property type="entry name" value="FAD_binding_4"/>
    <property type="match status" value="1"/>
</dbReference>
<protein>
    <submittedName>
        <fullName evidence="7">FAD-binding oxidoreductase</fullName>
    </submittedName>
</protein>
<evidence type="ECO:0000256" key="1">
    <source>
        <dbReference type="ARBA" id="ARBA00001974"/>
    </source>
</evidence>
<dbReference type="InterPro" id="IPR006093">
    <property type="entry name" value="Oxy_OxRdtase_FAD_BS"/>
</dbReference>
<dbReference type="SUPFAM" id="SSF56176">
    <property type="entry name" value="FAD-binding/transporter-associated domain-like"/>
    <property type="match status" value="1"/>
</dbReference>
<dbReference type="Proteomes" id="UP001529338">
    <property type="component" value="Unassembled WGS sequence"/>
</dbReference>
<comment type="cofactor">
    <cofactor evidence="1">
        <name>FAD</name>
        <dbReference type="ChEBI" id="CHEBI:57692"/>
    </cofactor>
</comment>
<dbReference type="RefSeq" id="WP_289454695.1">
    <property type="nucleotide sequence ID" value="NZ_JAUCGQ010000001.1"/>
</dbReference>
<evidence type="ECO:0000259" key="6">
    <source>
        <dbReference type="PROSITE" id="PS51387"/>
    </source>
</evidence>
<evidence type="ECO:0000256" key="2">
    <source>
        <dbReference type="ARBA" id="ARBA00005466"/>
    </source>
</evidence>
<dbReference type="EMBL" id="JAUCGQ010000001">
    <property type="protein sequence ID" value="MDM7854874.1"/>
    <property type="molecule type" value="Genomic_DNA"/>
</dbReference>
<dbReference type="InterPro" id="IPR036318">
    <property type="entry name" value="FAD-bd_PCMH-like_sf"/>
</dbReference>
<comment type="caution">
    <text evidence="7">The sequence shown here is derived from an EMBL/GenBank/DDBJ whole genome shotgun (WGS) entry which is preliminary data.</text>
</comment>
<evidence type="ECO:0000313" key="7">
    <source>
        <dbReference type="EMBL" id="MDM7854874.1"/>
    </source>
</evidence>
<dbReference type="Gene3D" id="3.30.43.10">
    <property type="entry name" value="Uridine Diphospho-n-acetylenolpyruvylglucosamine Reductase, domain 2"/>
    <property type="match status" value="1"/>
</dbReference>
<dbReference type="PROSITE" id="PS51387">
    <property type="entry name" value="FAD_PCMH"/>
    <property type="match status" value="1"/>
</dbReference>
<dbReference type="Gene3D" id="3.40.462.20">
    <property type="match status" value="1"/>
</dbReference>
<dbReference type="InterPro" id="IPR050416">
    <property type="entry name" value="FAD-linked_Oxidoreductase"/>
</dbReference>
<dbReference type="PANTHER" id="PTHR42973">
    <property type="entry name" value="BINDING OXIDOREDUCTASE, PUTATIVE (AFU_ORTHOLOGUE AFUA_1G17690)-RELATED"/>
    <property type="match status" value="1"/>
</dbReference>
<dbReference type="PANTHER" id="PTHR42973:SF39">
    <property type="entry name" value="FAD-BINDING PCMH-TYPE DOMAIN-CONTAINING PROTEIN"/>
    <property type="match status" value="1"/>
</dbReference>
<organism evidence="7 8">
    <name type="scientific">Cellulomonas alba</name>
    <dbReference type="NCBI Taxonomy" id="3053467"/>
    <lineage>
        <taxon>Bacteria</taxon>
        <taxon>Bacillati</taxon>
        <taxon>Actinomycetota</taxon>
        <taxon>Actinomycetes</taxon>
        <taxon>Micrococcales</taxon>
        <taxon>Cellulomonadaceae</taxon>
        <taxon>Cellulomonas</taxon>
    </lineage>
</organism>
<keyword evidence="3" id="KW-0285">Flavoprotein</keyword>
<dbReference type="InterPro" id="IPR012951">
    <property type="entry name" value="BBE"/>
</dbReference>
<evidence type="ECO:0000256" key="5">
    <source>
        <dbReference type="ARBA" id="ARBA00023002"/>
    </source>
</evidence>
<dbReference type="InterPro" id="IPR016166">
    <property type="entry name" value="FAD-bd_PCMH"/>
</dbReference>
<dbReference type="Gene3D" id="3.30.465.10">
    <property type="match status" value="1"/>
</dbReference>
<dbReference type="InterPro" id="IPR006094">
    <property type="entry name" value="Oxid_FAD_bind_N"/>
</dbReference>
<feature type="domain" description="FAD-binding PCMH-type" evidence="6">
    <location>
        <begin position="38"/>
        <end position="207"/>
    </location>
</feature>
<keyword evidence="4" id="KW-0274">FAD</keyword>